<name>A0A0A0JZ67_9MICO</name>
<dbReference type="EMBL" id="AVPL01000030">
    <property type="protein sequence ID" value="KGN40841.1"/>
    <property type="molecule type" value="Genomic_DNA"/>
</dbReference>
<feature type="region of interest" description="Disordered" evidence="1">
    <location>
        <begin position="98"/>
        <end position="120"/>
    </location>
</feature>
<dbReference type="Proteomes" id="UP000030013">
    <property type="component" value="Unassembled WGS sequence"/>
</dbReference>
<evidence type="ECO:0000313" key="2">
    <source>
        <dbReference type="EMBL" id="KGN40841.1"/>
    </source>
</evidence>
<protein>
    <recommendedName>
        <fullName evidence="4">GIY-YIG domain-containing protein</fullName>
    </recommendedName>
</protein>
<dbReference type="RefSeq" id="WP_052112907.1">
    <property type="nucleotide sequence ID" value="NZ_AVPL01000030.1"/>
</dbReference>
<feature type="compositionally biased region" description="Low complexity" evidence="1">
    <location>
        <begin position="100"/>
        <end position="111"/>
    </location>
</feature>
<organism evidence="2 3">
    <name type="scientific">Knoellia aerolata DSM 18566</name>
    <dbReference type="NCBI Taxonomy" id="1385519"/>
    <lineage>
        <taxon>Bacteria</taxon>
        <taxon>Bacillati</taxon>
        <taxon>Actinomycetota</taxon>
        <taxon>Actinomycetes</taxon>
        <taxon>Micrococcales</taxon>
        <taxon>Intrasporangiaceae</taxon>
        <taxon>Knoellia</taxon>
    </lineage>
</organism>
<comment type="caution">
    <text evidence="2">The sequence shown here is derived from an EMBL/GenBank/DDBJ whole genome shotgun (WGS) entry which is preliminary data.</text>
</comment>
<evidence type="ECO:0000256" key="1">
    <source>
        <dbReference type="SAM" id="MobiDB-lite"/>
    </source>
</evidence>
<evidence type="ECO:0000313" key="3">
    <source>
        <dbReference type="Proteomes" id="UP000030013"/>
    </source>
</evidence>
<dbReference type="eggNOG" id="ENOG50334MF">
    <property type="taxonomic scope" value="Bacteria"/>
</dbReference>
<accession>A0A0A0JZ67</accession>
<dbReference type="OrthoDB" id="3783209at2"/>
<dbReference type="AlphaFoldDB" id="A0A0A0JZ67"/>
<keyword evidence="3" id="KW-1185">Reference proteome</keyword>
<gene>
    <name evidence="2" type="ORF">N801_11055</name>
</gene>
<reference evidence="2 3" key="1">
    <citation type="submission" date="2013-08" db="EMBL/GenBank/DDBJ databases">
        <title>The genome sequence of Knoellia aerolata.</title>
        <authorList>
            <person name="Zhu W."/>
            <person name="Wang G."/>
        </authorList>
    </citation>
    <scope>NUCLEOTIDE SEQUENCE [LARGE SCALE GENOMIC DNA]</scope>
    <source>
        <strain evidence="2 3">DSM 18566</strain>
    </source>
</reference>
<dbReference type="STRING" id="1385519.N801_11055"/>
<evidence type="ECO:0008006" key="4">
    <source>
        <dbReference type="Google" id="ProtNLM"/>
    </source>
</evidence>
<sequence length="291" mass="31239">MTQVLSYDGHEVSLDALYARMWALGVDDRGDGTRLYSPRPGTGEALKWLIADLAGIPTQTGKATPTLHRLRQLAHRALLDNGWAERISQTSFRLLSAPTSDANAAPASEPASDPDDSGQAIDGVAVESVSDDDSTRLRLGGLTWSDWVPLATAAAQAATSPGIYAFRSEGQIVYVGMAGERRGSGVRGRLRVYARGRGAVSGFGEAALDRALADPDWLAGRLDNLNTNGPKRTKDWAIAALNRVPFDVCWSAAESAGQARDWETGVLEELEDLELWNRARPKPRGGISIDS</sequence>
<proteinExistence type="predicted"/>